<dbReference type="OrthoDB" id="281433at2"/>
<keyword evidence="2" id="KW-1185">Reference proteome</keyword>
<accession>A0A4R6Z4A2</accession>
<evidence type="ECO:0000313" key="2">
    <source>
        <dbReference type="Proteomes" id="UP000295293"/>
    </source>
</evidence>
<dbReference type="EMBL" id="SNZH01000003">
    <property type="protein sequence ID" value="TDR46480.1"/>
    <property type="molecule type" value="Genomic_DNA"/>
</dbReference>
<dbReference type="Proteomes" id="UP000295293">
    <property type="component" value="Unassembled WGS sequence"/>
</dbReference>
<dbReference type="AlphaFoldDB" id="A0A4R6Z4A2"/>
<protein>
    <submittedName>
        <fullName evidence="1">Uncharacterized protein</fullName>
    </submittedName>
</protein>
<gene>
    <name evidence="1" type="ORF">DFR29_10311</name>
</gene>
<name>A0A4R6Z4A2_9GAMM</name>
<evidence type="ECO:0000313" key="1">
    <source>
        <dbReference type="EMBL" id="TDR46480.1"/>
    </source>
</evidence>
<reference evidence="1 2" key="1">
    <citation type="submission" date="2019-03" db="EMBL/GenBank/DDBJ databases">
        <title>Genomic Encyclopedia of Type Strains, Phase IV (KMG-IV): sequencing the most valuable type-strain genomes for metagenomic binning, comparative biology and taxonomic classification.</title>
        <authorList>
            <person name="Goeker M."/>
        </authorList>
    </citation>
    <scope>NUCLEOTIDE SEQUENCE [LARGE SCALE GENOMIC DNA]</scope>
    <source>
        <strain evidence="1 2">DSM 21667</strain>
    </source>
</reference>
<comment type="caution">
    <text evidence="1">The sequence shown here is derived from an EMBL/GenBank/DDBJ whole genome shotgun (WGS) entry which is preliminary data.</text>
</comment>
<dbReference type="InterPro" id="IPR053801">
    <property type="entry name" value="DUF6959"/>
</dbReference>
<dbReference type="Pfam" id="PF22281">
    <property type="entry name" value="DUF6959"/>
    <property type="match status" value="1"/>
</dbReference>
<sequence length="110" mass="12106">MKTVEIELYSEASNNAIVRVPGRSFPGVVIQGDSLSILHENAKTLSLRVQQLGIQDEELLYAAQELQGQLLDRLLHDQKTLAAHDISLPYTRAASGSDLVSLVPNEDDEH</sequence>
<organism evidence="1 2">
    <name type="scientific">Tahibacter aquaticus</name>
    <dbReference type="NCBI Taxonomy" id="520092"/>
    <lineage>
        <taxon>Bacteria</taxon>
        <taxon>Pseudomonadati</taxon>
        <taxon>Pseudomonadota</taxon>
        <taxon>Gammaproteobacteria</taxon>
        <taxon>Lysobacterales</taxon>
        <taxon>Rhodanobacteraceae</taxon>
        <taxon>Tahibacter</taxon>
    </lineage>
</organism>
<dbReference type="RefSeq" id="WP_133817622.1">
    <property type="nucleotide sequence ID" value="NZ_SNZH01000003.1"/>
</dbReference>
<proteinExistence type="predicted"/>